<dbReference type="Pfam" id="PF03061">
    <property type="entry name" value="4HBT"/>
    <property type="match status" value="1"/>
</dbReference>
<dbReference type="EC" id="3.1.2.20" evidence="5"/>
<dbReference type="Proteomes" id="UP001597337">
    <property type="component" value="Unassembled WGS sequence"/>
</dbReference>
<proteinExistence type="inferred from homology"/>
<evidence type="ECO:0000259" key="4">
    <source>
        <dbReference type="PROSITE" id="PS51770"/>
    </source>
</evidence>
<protein>
    <submittedName>
        <fullName evidence="5">Acyl-CoA thioesterase</fullName>
        <ecNumber evidence="5">3.1.2.20</ecNumber>
    </submittedName>
</protein>
<dbReference type="RefSeq" id="WP_386025739.1">
    <property type="nucleotide sequence ID" value="NZ_JBHUHX010000016.1"/>
</dbReference>
<dbReference type="PANTHER" id="PTHR11049:SF5">
    <property type="entry name" value="ACYL-COA THIOESTER HYDROLASE YCIA"/>
    <property type="match status" value="1"/>
</dbReference>
<evidence type="ECO:0000256" key="2">
    <source>
        <dbReference type="ARBA" id="ARBA00022801"/>
    </source>
</evidence>
<comment type="similarity">
    <text evidence="1">Belongs to the acyl coenzyme A hydrolase family.</text>
</comment>
<accession>A0ABW4Y8B8</accession>
<reference evidence="6" key="1">
    <citation type="journal article" date="2019" name="Int. J. Syst. Evol. Microbiol.">
        <title>The Global Catalogue of Microorganisms (GCM) 10K type strain sequencing project: providing services to taxonomists for standard genome sequencing and annotation.</title>
        <authorList>
            <consortium name="The Broad Institute Genomics Platform"/>
            <consortium name="The Broad Institute Genome Sequencing Center for Infectious Disease"/>
            <person name="Wu L."/>
            <person name="Ma J."/>
        </authorList>
    </citation>
    <scope>NUCLEOTIDE SEQUENCE [LARGE SCALE GENOMIC DNA]</scope>
    <source>
        <strain evidence="6">KACC 12597</strain>
    </source>
</reference>
<dbReference type="EMBL" id="JBHUHX010000016">
    <property type="protein sequence ID" value="MFD2111914.1"/>
    <property type="molecule type" value="Genomic_DNA"/>
</dbReference>
<dbReference type="CDD" id="cd03442">
    <property type="entry name" value="BFIT_BACH"/>
    <property type="match status" value="1"/>
</dbReference>
<evidence type="ECO:0000313" key="5">
    <source>
        <dbReference type="EMBL" id="MFD2111914.1"/>
    </source>
</evidence>
<dbReference type="InterPro" id="IPR033120">
    <property type="entry name" value="HOTDOG_ACOT"/>
</dbReference>
<evidence type="ECO:0000313" key="6">
    <source>
        <dbReference type="Proteomes" id="UP001597337"/>
    </source>
</evidence>
<keyword evidence="2 3" id="KW-0378">Hydrolase</keyword>
<sequence>MDRVDPAMPRLTDPRAWQLTARLFAMPKDTNAYGDIFGGWLLSQADLAGGVIAVQVAQGRVATIAVKEFQFMAPVLVGDLVEGFARLVKIGTSSMTIEIQIWAQREPDPHSRQQVATANFTYVAVDETGRSRPIANAAELAEALPED</sequence>
<name>A0ABW4Y8B8_9GAMM</name>
<evidence type="ECO:0000256" key="1">
    <source>
        <dbReference type="ARBA" id="ARBA00010458"/>
    </source>
</evidence>
<dbReference type="InterPro" id="IPR040170">
    <property type="entry name" value="Cytosol_ACT"/>
</dbReference>
<dbReference type="Gene3D" id="3.10.129.10">
    <property type="entry name" value="Hotdog Thioesterase"/>
    <property type="match status" value="1"/>
</dbReference>
<dbReference type="PROSITE" id="PS51770">
    <property type="entry name" value="HOTDOG_ACOT"/>
    <property type="match status" value="1"/>
</dbReference>
<dbReference type="SUPFAM" id="SSF54637">
    <property type="entry name" value="Thioesterase/thiol ester dehydrase-isomerase"/>
    <property type="match status" value="1"/>
</dbReference>
<feature type="domain" description="HotDog ACOT-type" evidence="4">
    <location>
        <begin position="15"/>
        <end position="128"/>
    </location>
</feature>
<dbReference type="InterPro" id="IPR029069">
    <property type="entry name" value="HotDog_dom_sf"/>
</dbReference>
<dbReference type="InterPro" id="IPR006683">
    <property type="entry name" value="Thioestr_dom"/>
</dbReference>
<dbReference type="PANTHER" id="PTHR11049">
    <property type="entry name" value="ACYL COENZYME A THIOESTER HYDROLASE"/>
    <property type="match status" value="1"/>
</dbReference>
<dbReference type="GO" id="GO:0047617">
    <property type="term" value="F:fatty acyl-CoA hydrolase activity"/>
    <property type="evidence" value="ECO:0007669"/>
    <property type="project" value="UniProtKB-EC"/>
</dbReference>
<organism evidence="5 6">
    <name type="scientific">Thiorhodococcus fuscus</name>
    <dbReference type="NCBI Taxonomy" id="527200"/>
    <lineage>
        <taxon>Bacteria</taxon>
        <taxon>Pseudomonadati</taxon>
        <taxon>Pseudomonadota</taxon>
        <taxon>Gammaproteobacteria</taxon>
        <taxon>Chromatiales</taxon>
        <taxon>Chromatiaceae</taxon>
        <taxon>Thiorhodococcus</taxon>
    </lineage>
</organism>
<keyword evidence="6" id="KW-1185">Reference proteome</keyword>
<comment type="caution">
    <text evidence="5">The sequence shown here is derived from an EMBL/GenBank/DDBJ whole genome shotgun (WGS) entry which is preliminary data.</text>
</comment>
<evidence type="ECO:0000256" key="3">
    <source>
        <dbReference type="PROSITE-ProRule" id="PRU01106"/>
    </source>
</evidence>
<gene>
    <name evidence="5" type="ORF">ACFSJC_08690</name>
</gene>